<dbReference type="Proteomes" id="UP000195521">
    <property type="component" value="Unassembled WGS sequence"/>
</dbReference>
<dbReference type="EMBL" id="BDQF01000133">
    <property type="protein sequence ID" value="GAW84143.1"/>
    <property type="molecule type" value="Genomic_DNA"/>
</dbReference>
<dbReference type="OMA" id="CKSELTD"/>
<sequence length="337" mass="40822">MTPDEINEKYINWKDYIHFREFFETLPTFRQNYEDIDSCIVKNSVHEEDKERNNFINICQNIKELFKFMSSNGSCNNGKCCNYINYYIRQQIKENFPTKEEEFFARFKNYIESNKNYESYKTCVPKIEYIEEEEFKKMDELYDLYEHYESILNPDPEENNSPTECSDIDGFIEEYNDIIEKHKEDIPFIKELYILRCSFENNDLYNNCKSELTDISENEDNPRNINDCNGSLEKVYLKQYSERKNRYSSTTTYIQPVNMNVIIASTLSSVFLGTVLYCIYKFNTSGNYLRNHFPRMKRMNRNIRDGTYQQEMCNRKHYHRNLKEKCYNVSYVSERKY</sequence>
<keyword evidence="1" id="KW-1133">Transmembrane helix</keyword>
<proteinExistence type="predicted"/>
<dbReference type="RefSeq" id="XP_028546732.1">
    <property type="nucleotide sequence ID" value="XM_028690931.1"/>
</dbReference>
<reference evidence="3" key="1">
    <citation type="submission" date="2017-04" db="EMBL/GenBank/DDBJ databases">
        <title>Plasmodium gonderi genome.</title>
        <authorList>
            <person name="Arisue N."/>
            <person name="Honma H."/>
            <person name="Kawai S."/>
            <person name="Tougan T."/>
            <person name="Tanabe K."/>
            <person name="Horii T."/>
        </authorList>
    </citation>
    <scope>NUCLEOTIDE SEQUENCE [LARGE SCALE GENOMIC DNA]</scope>
    <source>
        <strain evidence="3">ATCC 30045</strain>
    </source>
</reference>
<organism evidence="2 3">
    <name type="scientific">Plasmodium gonderi</name>
    <dbReference type="NCBI Taxonomy" id="77519"/>
    <lineage>
        <taxon>Eukaryota</taxon>
        <taxon>Sar</taxon>
        <taxon>Alveolata</taxon>
        <taxon>Apicomplexa</taxon>
        <taxon>Aconoidasida</taxon>
        <taxon>Haemosporida</taxon>
        <taxon>Plasmodiidae</taxon>
        <taxon>Plasmodium</taxon>
        <taxon>Plasmodium (Plasmodium)</taxon>
    </lineage>
</organism>
<keyword evidence="1" id="KW-0812">Transmembrane</keyword>
<feature type="transmembrane region" description="Helical" evidence="1">
    <location>
        <begin position="261"/>
        <end position="280"/>
    </location>
</feature>
<evidence type="ECO:0000256" key="1">
    <source>
        <dbReference type="SAM" id="Phobius"/>
    </source>
</evidence>
<dbReference type="GeneID" id="39744951"/>
<accession>A0A1Y1JUQ7</accession>
<dbReference type="InterPro" id="IPR008780">
    <property type="entry name" value="Plasmodium_Vir"/>
</dbReference>
<comment type="caution">
    <text evidence="2">The sequence shown here is derived from an EMBL/GenBank/DDBJ whole genome shotgun (WGS) entry which is preliminary data.</text>
</comment>
<protein>
    <submittedName>
        <fullName evidence="2">Variable surface protein</fullName>
    </submittedName>
</protein>
<evidence type="ECO:0000313" key="3">
    <source>
        <dbReference type="Proteomes" id="UP000195521"/>
    </source>
</evidence>
<gene>
    <name evidence="2" type="ORF">PGO_001330</name>
</gene>
<dbReference type="AlphaFoldDB" id="A0A1Y1JUQ7"/>
<evidence type="ECO:0000313" key="2">
    <source>
        <dbReference type="EMBL" id="GAW84143.1"/>
    </source>
</evidence>
<name>A0A1Y1JUQ7_PLAGO</name>
<keyword evidence="1" id="KW-0472">Membrane</keyword>
<keyword evidence="3" id="KW-1185">Reference proteome</keyword>
<dbReference type="Pfam" id="PF05795">
    <property type="entry name" value="Plasmodium_Vir"/>
    <property type="match status" value="1"/>
</dbReference>